<organism evidence="1 2">
    <name type="scientific">Psychrobacillus vulpis</name>
    <dbReference type="NCBI Taxonomy" id="2325572"/>
    <lineage>
        <taxon>Bacteria</taxon>
        <taxon>Bacillati</taxon>
        <taxon>Bacillota</taxon>
        <taxon>Bacilli</taxon>
        <taxon>Bacillales</taxon>
        <taxon>Bacillaceae</taxon>
        <taxon>Psychrobacillus</taxon>
    </lineage>
</organism>
<dbReference type="EMBL" id="VDGI01000011">
    <property type="protein sequence ID" value="TQR19723.1"/>
    <property type="molecule type" value="Genomic_DNA"/>
</dbReference>
<name>A0A544TQJ9_9BACI</name>
<dbReference type="RefSeq" id="WP_142642633.1">
    <property type="nucleotide sequence ID" value="NZ_VDGI01000011.1"/>
</dbReference>
<dbReference type="Proteomes" id="UP000316626">
    <property type="component" value="Unassembled WGS sequence"/>
</dbReference>
<proteinExistence type="predicted"/>
<evidence type="ECO:0000313" key="1">
    <source>
        <dbReference type="EMBL" id="TQR19723.1"/>
    </source>
</evidence>
<sequence length="120" mass="13851">MNRRNKRMISFKIRRAIFKLIMLIIGISAFLPPNFLEANTEVSKDKIDLTNYVFNLTNDSIKSSIDQMLIVSYEIDSIEAEDDELISSVVIAYTLFGIPYAEVVTNKDSAYINKKFLFRE</sequence>
<dbReference type="OrthoDB" id="2967799at2"/>
<accession>A0A544TQJ9</accession>
<keyword evidence="2" id="KW-1185">Reference proteome</keyword>
<dbReference type="AlphaFoldDB" id="A0A544TQJ9"/>
<reference evidence="1 2" key="1">
    <citation type="submission" date="2019-06" db="EMBL/GenBank/DDBJ databases">
        <title>Psychrobacillus vulpis sp. nov., a new species isolated from feces of a red fox that inhabits in The Tablas de Daimiel Natural Park, Albacete, Spain.</title>
        <authorList>
            <person name="Rodriguez M."/>
            <person name="Reina J.C."/>
            <person name="Bejar V."/>
            <person name="Llamas I."/>
        </authorList>
    </citation>
    <scope>NUCLEOTIDE SEQUENCE [LARGE SCALE GENOMIC DNA]</scope>
    <source>
        <strain evidence="1 2">Z8</strain>
    </source>
</reference>
<gene>
    <name evidence="1" type="ORF">FG384_10925</name>
</gene>
<protein>
    <submittedName>
        <fullName evidence="1">Uncharacterized protein</fullName>
    </submittedName>
</protein>
<comment type="caution">
    <text evidence="1">The sequence shown here is derived from an EMBL/GenBank/DDBJ whole genome shotgun (WGS) entry which is preliminary data.</text>
</comment>
<evidence type="ECO:0000313" key="2">
    <source>
        <dbReference type="Proteomes" id="UP000316626"/>
    </source>
</evidence>